<comment type="caution">
    <text evidence="2">The sequence shown here is derived from an EMBL/GenBank/DDBJ whole genome shotgun (WGS) entry which is preliminary data.</text>
</comment>
<accession>A0A8S1E2I8</accession>
<dbReference type="AlphaFoldDB" id="A0A8S1E2I8"/>
<evidence type="ECO:0000313" key="2">
    <source>
        <dbReference type="EMBL" id="CAB3387662.1"/>
    </source>
</evidence>
<organism evidence="2 3">
    <name type="scientific">Cloeon dipterum</name>
    <dbReference type="NCBI Taxonomy" id="197152"/>
    <lineage>
        <taxon>Eukaryota</taxon>
        <taxon>Metazoa</taxon>
        <taxon>Ecdysozoa</taxon>
        <taxon>Arthropoda</taxon>
        <taxon>Hexapoda</taxon>
        <taxon>Insecta</taxon>
        <taxon>Pterygota</taxon>
        <taxon>Palaeoptera</taxon>
        <taxon>Ephemeroptera</taxon>
        <taxon>Pisciforma</taxon>
        <taxon>Baetidae</taxon>
        <taxon>Cloeon</taxon>
    </lineage>
</organism>
<name>A0A8S1E2I8_9INSE</name>
<reference evidence="2 3" key="1">
    <citation type="submission" date="2020-04" db="EMBL/GenBank/DDBJ databases">
        <authorList>
            <person name="Alioto T."/>
            <person name="Alioto T."/>
            <person name="Gomez Garrido J."/>
        </authorList>
    </citation>
    <scope>NUCLEOTIDE SEQUENCE [LARGE SCALE GENOMIC DNA]</scope>
</reference>
<gene>
    <name evidence="2" type="ORF">CLODIP_2_CD09494</name>
</gene>
<evidence type="ECO:0000256" key="1">
    <source>
        <dbReference type="SAM" id="MobiDB-lite"/>
    </source>
</evidence>
<proteinExistence type="predicted"/>
<dbReference type="Proteomes" id="UP000494165">
    <property type="component" value="Unassembled WGS sequence"/>
</dbReference>
<feature type="compositionally biased region" description="Polar residues" evidence="1">
    <location>
        <begin position="91"/>
        <end position="102"/>
    </location>
</feature>
<sequence>MKKPSAGLSSRLISVMDLGACAHCPAAHLPAATTLGRAASSSSIETATKCEFMSAGPVRLLSCLLCQWPTSLTLRGPLNRAIYIENPGVSHLNSSRVSSLQGTEKRIKKSLGQSHGGEEKENQQIGHSSVRASRRRAA</sequence>
<protein>
    <submittedName>
        <fullName evidence="2">Uncharacterized protein</fullName>
    </submittedName>
</protein>
<dbReference type="EMBL" id="CADEPI010000604">
    <property type="protein sequence ID" value="CAB3387662.1"/>
    <property type="molecule type" value="Genomic_DNA"/>
</dbReference>
<evidence type="ECO:0000313" key="3">
    <source>
        <dbReference type="Proteomes" id="UP000494165"/>
    </source>
</evidence>
<feature type="region of interest" description="Disordered" evidence="1">
    <location>
        <begin position="91"/>
        <end position="138"/>
    </location>
</feature>
<keyword evidence="3" id="KW-1185">Reference proteome</keyword>